<evidence type="ECO:0000313" key="2">
    <source>
        <dbReference type="Proteomes" id="UP000259834"/>
    </source>
</evidence>
<name>A0A345MGQ0_9CAUD</name>
<dbReference type="GeneID" id="55610236"/>
<keyword evidence="2" id="KW-1185">Reference proteome</keyword>
<evidence type="ECO:0000313" key="1">
    <source>
        <dbReference type="EMBL" id="AXH69731.1"/>
    </source>
</evidence>
<gene>
    <name evidence="1" type="primary">248</name>
    <name evidence="1" type="ORF">SEA_LUKECAGE_248</name>
</gene>
<dbReference type="RefSeq" id="YP_009840132.1">
    <property type="nucleotide sequence ID" value="NC_048723.1"/>
</dbReference>
<organism evidence="1 2">
    <name type="scientific">Streptomyces phage LukeCage</name>
    <dbReference type="NCBI Taxonomy" id="2283304"/>
    <lineage>
        <taxon>Viruses</taxon>
        <taxon>Duplodnaviria</taxon>
        <taxon>Heunggongvirae</taxon>
        <taxon>Uroviricota</taxon>
        <taxon>Caudoviricetes</taxon>
        <taxon>Stanwilliamsviridae</taxon>
        <taxon>Boydwoodruffvirinae</taxon>
        <taxon>Karimacvirus</taxon>
        <taxon>Karimacvirus lukecage</taxon>
        <taxon>Streptomyces virus LukeCage</taxon>
    </lineage>
</organism>
<dbReference type="EMBL" id="MH590597">
    <property type="protein sequence ID" value="AXH69731.1"/>
    <property type="molecule type" value="Genomic_DNA"/>
</dbReference>
<proteinExistence type="predicted"/>
<sequence length="144" mass="16178">MNVGDVVILKNDPDAGTGWEGLRCRVVENDAKPGYMWVQPLSDRPDGFATSRFFWKTRLMEIEGVTSTQPAGDSLPVGTRVMIVNTYEEVLQKPFLEKWQGLIGRTTGKPFNGKVRIRLDGPRPDGIDNDSNDFFWNLTGLMTD</sequence>
<accession>A0A345MGQ0</accession>
<dbReference type="KEGG" id="vg:55610236"/>
<reference evidence="1 2" key="1">
    <citation type="submission" date="2018-07" db="EMBL/GenBank/DDBJ databases">
        <authorList>
            <person name="Gillick B.D."/>
            <person name="Moore J."/>
            <person name="Davilla D."/>
            <person name="Asghedom D."/>
            <person name="Smith B.R."/>
            <person name="Klug H."/>
            <person name="Hughes L.E."/>
            <person name="Garlena R.A."/>
            <person name="Russell D.A."/>
            <person name="Pope W.H."/>
            <person name="Jacobs-Sera D."/>
            <person name="Hatfull G.F."/>
        </authorList>
    </citation>
    <scope>NUCLEOTIDE SEQUENCE [LARGE SCALE GENOMIC DNA]</scope>
</reference>
<dbReference type="Proteomes" id="UP000259834">
    <property type="component" value="Segment"/>
</dbReference>
<protein>
    <submittedName>
        <fullName evidence="1">Uncharacterized protein</fullName>
    </submittedName>
</protein>